<keyword evidence="3 6" id="KW-0040">ANK repeat</keyword>
<evidence type="ECO:0000256" key="1">
    <source>
        <dbReference type="ARBA" id="ARBA00022737"/>
    </source>
</evidence>
<reference evidence="9" key="5">
    <citation type="submission" date="2025-09" db="UniProtKB">
        <authorList>
            <consortium name="Ensembl"/>
        </authorList>
    </citation>
    <scope>IDENTIFICATION</scope>
</reference>
<dbReference type="PRINTS" id="PR01415">
    <property type="entry name" value="ANKYRIN"/>
</dbReference>
<dbReference type="GeneID" id="103180125"/>
<evidence type="ECO:0000313" key="10">
    <source>
        <dbReference type="Proteomes" id="UP000314986"/>
    </source>
</evidence>
<feature type="compositionally biased region" description="Polar residues" evidence="7">
    <location>
        <begin position="147"/>
        <end position="164"/>
    </location>
</feature>
<dbReference type="GO" id="GO:0010468">
    <property type="term" value="P:regulation of gene expression"/>
    <property type="evidence" value="ECO:0007669"/>
    <property type="project" value="TreeGrafter"/>
</dbReference>
<dbReference type="GO" id="GO:0005634">
    <property type="term" value="C:nucleus"/>
    <property type="evidence" value="ECO:0007669"/>
    <property type="project" value="TreeGrafter"/>
</dbReference>
<evidence type="ECO:0000256" key="2">
    <source>
        <dbReference type="ARBA" id="ARBA00023015"/>
    </source>
</evidence>
<keyword evidence="1" id="KW-0677">Repeat</keyword>
<dbReference type="InterPro" id="IPR036770">
    <property type="entry name" value="Ankyrin_rpt-contain_sf"/>
</dbReference>
<dbReference type="SUPFAM" id="SSF48403">
    <property type="entry name" value="Ankyrin repeat"/>
    <property type="match status" value="1"/>
</dbReference>
<dbReference type="OrthoDB" id="341259at2759"/>
<feature type="repeat" description="ANK" evidence="6">
    <location>
        <begin position="574"/>
        <end position="606"/>
    </location>
</feature>
<dbReference type="PROSITE" id="PS50088">
    <property type="entry name" value="ANK_REPEAT"/>
    <property type="match status" value="2"/>
</dbReference>
<dbReference type="GO" id="GO:0003677">
    <property type="term" value="F:DNA binding"/>
    <property type="evidence" value="ECO:0007669"/>
    <property type="project" value="InterPro"/>
</dbReference>
<keyword evidence="10" id="KW-1185">Reference proteome</keyword>
<feature type="region of interest" description="Disordered" evidence="7">
    <location>
        <begin position="144"/>
        <end position="178"/>
    </location>
</feature>
<reference evidence="10" key="3">
    <citation type="journal article" date="2014" name="Nature">
        <title>Elephant shark genome provides unique insights into gnathostome evolution.</title>
        <authorList>
            <consortium name="International Elephant Shark Genome Sequencing Consortium"/>
            <person name="Venkatesh B."/>
            <person name="Lee A.P."/>
            <person name="Ravi V."/>
            <person name="Maurya A.K."/>
            <person name="Lian M.M."/>
            <person name="Swann J.B."/>
            <person name="Ohta Y."/>
            <person name="Flajnik M.F."/>
            <person name="Sutoh Y."/>
            <person name="Kasahara M."/>
            <person name="Hoon S."/>
            <person name="Gangu V."/>
            <person name="Roy S.W."/>
            <person name="Irimia M."/>
            <person name="Korzh V."/>
            <person name="Kondrychyn I."/>
            <person name="Lim Z.W."/>
            <person name="Tay B.H."/>
            <person name="Tohari S."/>
            <person name="Kong K.W."/>
            <person name="Ho S."/>
            <person name="Lorente-Galdos B."/>
            <person name="Quilez J."/>
            <person name="Marques-Bonet T."/>
            <person name="Raney B.J."/>
            <person name="Ingham P.W."/>
            <person name="Tay A."/>
            <person name="Hillier L.W."/>
            <person name="Minx P."/>
            <person name="Boehm T."/>
            <person name="Wilson R.K."/>
            <person name="Brenner S."/>
            <person name="Warren W.C."/>
        </authorList>
    </citation>
    <scope>NUCLEOTIDE SEQUENCE [LARGE SCALE GENOMIC DNA]</scope>
</reference>
<dbReference type="PROSITE" id="PS50297">
    <property type="entry name" value="ANK_REP_REGION"/>
    <property type="match status" value="2"/>
</dbReference>
<reference evidence="9" key="4">
    <citation type="submission" date="2025-08" db="UniProtKB">
        <authorList>
            <consortium name="Ensembl"/>
        </authorList>
    </citation>
    <scope>IDENTIFICATION</scope>
</reference>
<dbReference type="FunFam" id="1.25.40.20:FF:000097">
    <property type="entry name" value="NF-kappa-B inhibitor zeta isoform X1"/>
    <property type="match status" value="1"/>
</dbReference>
<evidence type="ECO:0000256" key="4">
    <source>
        <dbReference type="ARBA" id="ARBA00023159"/>
    </source>
</evidence>
<evidence type="ECO:0000313" key="9">
    <source>
        <dbReference type="Ensembl" id="ENSCMIP00000047869.1"/>
    </source>
</evidence>
<dbReference type="GO" id="GO:0070974">
    <property type="term" value="F:POU domain binding"/>
    <property type="evidence" value="ECO:0007669"/>
    <property type="project" value="InterPro"/>
</dbReference>
<name>A0A4W3JWH0_CALMI</name>
<dbReference type="AlphaFoldDB" id="A0A4W3JWH0"/>
<evidence type="ECO:0000256" key="3">
    <source>
        <dbReference type="ARBA" id="ARBA00023043"/>
    </source>
</evidence>
<evidence type="ECO:0000256" key="7">
    <source>
        <dbReference type="SAM" id="MobiDB-lite"/>
    </source>
</evidence>
<dbReference type="STRING" id="7868.ENSCMIP00000047869"/>
<dbReference type="SMART" id="SM00248">
    <property type="entry name" value="ANK"/>
    <property type="match status" value="6"/>
</dbReference>
<dbReference type="InterPro" id="IPR047571">
    <property type="entry name" value="OCA"/>
</dbReference>
<reference evidence="10" key="2">
    <citation type="journal article" date="2007" name="PLoS Biol.">
        <title>Survey sequencing and comparative analysis of the elephant shark (Callorhinchus milii) genome.</title>
        <authorList>
            <person name="Venkatesh B."/>
            <person name="Kirkness E.F."/>
            <person name="Loh Y.H."/>
            <person name="Halpern A.L."/>
            <person name="Lee A.P."/>
            <person name="Johnson J."/>
            <person name="Dandona N."/>
            <person name="Viswanathan L.D."/>
            <person name="Tay A."/>
            <person name="Venter J.C."/>
            <person name="Strausberg R.L."/>
            <person name="Brenner S."/>
        </authorList>
    </citation>
    <scope>NUCLEOTIDE SEQUENCE [LARGE SCALE GENOMIC DNA]</scope>
</reference>
<dbReference type="OMA" id="HPASMYY"/>
<organism evidence="9 10">
    <name type="scientific">Callorhinchus milii</name>
    <name type="common">Ghost shark</name>
    <dbReference type="NCBI Taxonomy" id="7868"/>
    <lineage>
        <taxon>Eukaryota</taxon>
        <taxon>Metazoa</taxon>
        <taxon>Chordata</taxon>
        <taxon>Craniata</taxon>
        <taxon>Vertebrata</taxon>
        <taxon>Chondrichthyes</taxon>
        <taxon>Holocephali</taxon>
        <taxon>Chimaeriformes</taxon>
        <taxon>Callorhinchidae</taxon>
        <taxon>Callorhinchus</taxon>
    </lineage>
</organism>
<dbReference type="PANTHER" id="PTHR24124:SF5">
    <property type="entry name" value="NF-KAPPA-B INHIBITOR ZETA"/>
    <property type="match status" value="1"/>
</dbReference>
<dbReference type="GeneTree" id="ENSGT00940000153695"/>
<protein>
    <submittedName>
        <fullName evidence="9">NFKB inhibitor zeta</fullName>
    </submittedName>
</protein>
<dbReference type="CTD" id="64332"/>
<dbReference type="Proteomes" id="UP000314986">
    <property type="component" value="Unassembled WGS sequence"/>
</dbReference>
<evidence type="ECO:0000256" key="5">
    <source>
        <dbReference type="ARBA" id="ARBA00023163"/>
    </source>
</evidence>
<evidence type="ECO:0000256" key="6">
    <source>
        <dbReference type="PROSITE-ProRule" id="PRU00023"/>
    </source>
</evidence>
<reference evidence="10" key="1">
    <citation type="journal article" date="2006" name="Science">
        <title>Ancient noncoding elements conserved in the human genome.</title>
        <authorList>
            <person name="Venkatesh B."/>
            <person name="Kirkness E.F."/>
            <person name="Loh Y.H."/>
            <person name="Halpern A.L."/>
            <person name="Lee A.P."/>
            <person name="Johnson J."/>
            <person name="Dandona N."/>
            <person name="Viswanathan L.D."/>
            <person name="Tay A."/>
            <person name="Venter J.C."/>
            <person name="Strausberg R.L."/>
            <person name="Brenner S."/>
        </authorList>
    </citation>
    <scope>NUCLEOTIDE SEQUENCE [LARGE SCALE GENOMIC DNA]</scope>
</reference>
<dbReference type="Ensembl" id="ENSCMIT00000048543.1">
    <property type="protein sequence ID" value="ENSCMIP00000047869.1"/>
    <property type="gene ID" value="ENSCMIG00000019601.1"/>
</dbReference>
<keyword evidence="2" id="KW-0805">Transcription regulation</keyword>
<dbReference type="InterPro" id="IPR002110">
    <property type="entry name" value="Ankyrin_rpt"/>
</dbReference>
<accession>A0A4W3JWH0</accession>
<feature type="compositionally biased region" description="Low complexity" evidence="7">
    <location>
        <begin position="41"/>
        <end position="52"/>
    </location>
</feature>
<dbReference type="Pfam" id="PF12796">
    <property type="entry name" value="Ank_2"/>
    <property type="match status" value="2"/>
</dbReference>
<dbReference type="PANTHER" id="PTHR24124">
    <property type="entry name" value="ANKYRIN REPEAT FAMILY A"/>
    <property type="match status" value="1"/>
</dbReference>
<sequence length="680" mass="75773">MIVDRVSEHLGDVFDQSIPNAANLGYFYQSSPPDSEPSSPPGGQSAPTSPQSDSSECQSRPADTAYTRLTITDQVQFGQGGSRRQAFKGVRVRNPVKALLEHIRGNRNFPSSKVEYYGTQLGSAEEPYLAEIKNLLVGTKRLAPENLTDSPPYKQSPTVNSSYPLTPPQTPNSFESSDEIHKTEPTADVNPDVLQDIIKMLQNDTHQISLNTVQVSWANVAKKEHLFQGEEELVNKNYMQELQQIQMHLGQPQDFQLPSSSQIIGQPQNFQQCQDFQQLFASEQHQRFHQIPCEPQPQNFQHFTTNCHLQDFQDSPDPTLSQVFQSVDEQAVGNEPQPECYPLAQSFSSVPSTMYYPTPNHLPQSQNSSPMNNAPGKSFFQWQLEQEEKKLSHLTTEQLLAKDSDGDTLLHIAVAQGRRALSYVLGKKMFAINMMDVKEHNGQSALQVAVAANQHLIVQDLASLGAQVNTADRWGRTPLHVVAEKGYFQVLVAIEKGLVLSGQRLNLEVTNFDGMTALHLAILTHNSTVRDLHNKVQQQCHSVEEMLMKKKSLLDTIKTFVQMGASIETRERKTGRAALHLAAEEANVELLRFFLEQPTSLNIVNAKAYSNNTALHIVAGLQGRVSQVDAVRLLMRKGADPSARNLENEQPVHLVPDGPRGEEVKRILKGKAVQSRVSLF</sequence>
<dbReference type="Gene3D" id="1.25.40.20">
    <property type="entry name" value="Ankyrin repeat-containing domain"/>
    <property type="match status" value="2"/>
</dbReference>
<feature type="domain" description="OCA" evidence="8">
    <location>
        <begin position="84"/>
        <end position="106"/>
    </location>
</feature>
<feature type="region of interest" description="Disordered" evidence="7">
    <location>
        <begin position="25"/>
        <end position="61"/>
    </location>
</feature>
<feature type="repeat" description="ANK" evidence="6">
    <location>
        <begin position="441"/>
        <end position="473"/>
    </location>
</feature>
<proteinExistence type="predicted"/>
<keyword evidence="5" id="KW-0804">Transcription</keyword>
<evidence type="ECO:0000259" key="8">
    <source>
        <dbReference type="PROSITE" id="PS52003"/>
    </source>
</evidence>
<gene>
    <name evidence="9" type="primary">nfkbiz</name>
</gene>
<dbReference type="InParanoid" id="A0A4W3JWH0"/>
<keyword evidence="4" id="KW-0010">Activator</keyword>
<dbReference type="PROSITE" id="PS52003">
    <property type="entry name" value="OCA"/>
    <property type="match status" value="1"/>
</dbReference>